<feature type="compositionally biased region" description="Basic and acidic residues" evidence="1">
    <location>
        <begin position="409"/>
        <end position="425"/>
    </location>
</feature>
<dbReference type="EMBL" id="CAFBON010000135">
    <property type="protein sequence ID" value="CAB4993998.1"/>
    <property type="molecule type" value="Genomic_DNA"/>
</dbReference>
<accession>A0A6J7NN70</accession>
<protein>
    <submittedName>
        <fullName evidence="2">Unannotated protein</fullName>
    </submittedName>
</protein>
<evidence type="ECO:0000313" key="2">
    <source>
        <dbReference type="EMBL" id="CAB4993998.1"/>
    </source>
</evidence>
<gene>
    <name evidence="2" type="ORF">UFOPK3954_01347</name>
</gene>
<reference evidence="2" key="1">
    <citation type="submission" date="2020-05" db="EMBL/GenBank/DDBJ databases">
        <authorList>
            <person name="Chiriac C."/>
            <person name="Salcher M."/>
            <person name="Ghai R."/>
            <person name="Kavagutti S V."/>
        </authorList>
    </citation>
    <scope>NUCLEOTIDE SEQUENCE</scope>
</reference>
<evidence type="ECO:0000256" key="1">
    <source>
        <dbReference type="SAM" id="MobiDB-lite"/>
    </source>
</evidence>
<feature type="region of interest" description="Disordered" evidence="1">
    <location>
        <begin position="406"/>
        <end position="425"/>
    </location>
</feature>
<sequence length="425" mass="46558">MGDEAHPCLGSMHQSSRDPAVLKGLGVVAIEHNLADIGSFVEYSQRVRDVVRSREELPVVVEVQPVRGVNGIKQQIQVVRPAIFSSGLADELDERVRRSHPSEVVVARPGINADPAIYQLQIGAALQERVHRQFELLPSTPGNHGQGDTRCRRRPLVLHEGSDDVPRVLGRGCHHVRHREVSVPLDPTALGIGERRVSQQRCAEIETLLIPPGVEGGDRQLVASPVVVHVVVHHHQFRFGESDVGCAGCKQVSEIELVGAPVVTRDLVQRLGATRTVLPTLQVGGQHDLPRTTEAFEAFGCLQFGVKHLLTAPPHCRASVVVRQRESVMACVEMALSQVKHRAGIVRVHCKRLLQQDDVALELVGNPVTTSRSTCFDVVLPREPIVGVLIFETPLVLVQDPLVRPTQRGAEDPRLPTGRPRPEAE</sequence>
<proteinExistence type="predicted"/>
<organism evidence="2">
    <name type="scientific">freshwater metagenome</name>
    <dbReference type="NCBI Taxonomy" id="449393"/>
    <lineage>
        <taxon>unclassified sequences</taxon>
        <taxon>metagenomes</taxon>
        <taxon>ecological metagenomes</taxon>
    </lineage>
</organism>
<dbReference type="AlphaFoldDB" id="A0A6J7NN70"/>
<name>A0A6J7NN70_9ZZZZ</name>